<dbReference type="AlphaFoldDB" id="A0A1A3BFN1"/>
<evidence type="ECO:0000256" key="8">
    <source>
        <dbReference type="RuleBase" id="RU000461"/>
    </source>
</evidence>
<gene>
    <name evidence="9" type="ORF">A9X01_07565</name>
</gene>
<evidence type="ECO:0000256" key="6">
    <source>
        <dbReference type="ARBA" id="ARBA00023004"/>
    </source>
</evidence>
<dbReference type="Gene3D" id="1.10.630.10">
    <property type="entry name" value="Cytochrome P450"/>
    <property type="match status" value="1"/>
</dbReference>
<dbReference type="FunFam" id="1.10.630.10:FF:000018">
    <property type="entry name" value="Cytochrome P450 monooxygenase"/>
    <property type="match status" value="1"/>
</dbReference>
<protein>
    <submittedName>
        <fullName evidence="9">Cytochrome</fullName>
    </submittedName>
</protein>
<proteinExistence type="inferred from homology"/>
<dbReference type="GO" id="GO:0006707">
    <property type="term" value="P:cholesterol catabolic process"/>
    <property type="evidence" value="ECO:0007669"/>
    <property type="project" value="TreeGrafter"/>
</dbReference>
<dbReference type="CDD" id="cd11033">
    <property type="entry name" value="CYP142-like"/>
    <property type="match status" value="1"/>
</dbReference>
<dbReference type="PRINTS" id="PR00385">
    <property type="entry name" value="P450"/>
</dbReference>
<dbReference type="SUPFAM" id="SSF48264">
    <property type="entry name" value="Cytochrome P450"/>
    <property type="match status" value="1"/>
</dbReference>
<dbReference type="InterPro" id="IPR017972">
    <property type="entry name" value="Cyt_P450_CS"/>
</dbReference>
<keyword evidence="5 8" id="KW-0560">Oxidoreductase</keyword>
<evidence type="ECO:0000256" key="2">
    <source>
        <dbReference type="ARBA" id="ARBA00010617"/>
    </source>
</evidence>
<evidence type="ECO:0000256" key="4">
    <source>
        <dbReference type="ARBA" id="ARBA00022723"/>
    </source>
</evidence>
<evidence type="ECO:0000256" key="7">
    <source>
        <dbReference type="ARBA" id="ARBA00023033"/>
    </source>
</evidence>
<keyword evidence="6 8" id="KW-0408">Iron</keyword>
<dbReference type="InterPro" id="IPR002397">
    <property type="entry name" value="Cyt_P450_B"/>
</dbReference>
<dbReference type="PRINTS" id="PR00359">
    <property type="entry name" value="BP450"/>
</dbReference>
<comment type="similarity">
    <text evidence="2 8">Belongs to the cytochrome P450 family.</text>
</comment>
<dbReference type="EMBL" id="LZKQ01000331">
    <property type="protein sequence ID" value="OBI72707.1"/>
    <property type="molecule type" value="Genomic_DNA"/>
</dbReference>
<keyword evidence="3 8" id="KW-0349">Heme</keyword>
<dbReference type="GO" id="GO:0020037">
    <property type="term" value="F:heme binding"/>
    <property type="evidence" value="ECO:0007669"/>
    <property type="project" value="InterPro"/>
</dbReference>
<evidence type="ECO:0000313" key="10">
    <source>
        <dbReference type="Proteomes" id="UP000093795"/>
    </source>
</evidence>
<dbReference type="InterPro" id="IPR036396">
    <property type="entry name" value="Cyt_P450_sf"/>
</dbReference>
<accession>A0A1A3BFN1</accession>
<dbReference type="InterPro" id="IPR001128">
    <property type="entry name" value="Cyt_P450"/>
</dbReference>
<dbReference type="PANTHER" id="PTHR46696:SF4">
    <property type="entry name" value="BIOTIN BIOSYNTHESIS CYTOCHROME P450"/>
    <property type="match status" value="1"/>
</dbReference>
<keyword evidence="7 8" id="KW-0503">Monooxygenase</keyword>
<keyword evidence="4 8" id="KW-0479">Metal-binding</keyword>
<dbReference type="Proteomes" id="UP000093795">
    <property type="component" value="Unassembled WGS sequence"/>
</dbReference>
<reference evidence="9 10" key="1">
    <citation type="submission" date="2016-06" db="EMBL/GenBank/DDBJ databases">
        <authorList>
            <person name="Kjaerup R.B."/>
            <person name="Dalgaard T.S."/>
            <person name="Juul-Madsen H.R."/>
        </authorList>
    </citation>
    <scope>NUCLEOTIDE SEQUENCE [LARGE SCALE GENOMIC DNA]</scope>
    <source>
        <strain evidence="9 10">1081914.2</strain>
    </source>
</reference>
<evidence type="ECO:0000256" key="1">
    <source>
        <dbReference type="ARBA" id="ARBA00001971"/>
    </source>
</evidence>
<comment type="caution">
    <text evidence="9">The sequence shown here is derived from an EMBL/GenBank/DDBJ whole genome shotgun (WGS) entry which is preliminary data.</text>
</comment>
<sequence length="401" mass="44863">MTTTIPEIDLADGTFYASPDAREVYRWLRHNQPVFRDRNGMAALSTYRAILDAEHDPQLFSNAGGVRPDYPPMPFLIDMDDPEHLLRRKLVKTAFSRRSVHTLKQSIEDICDGLIDAVCERGHCDFVADIAAPLPMIVIGDMLGILPSDRDMLLRWSDNFMAIGSHLDEPALDATMEDFQSFTDFCTEAIAQRRREPGDDLITNLVYAEIDGQHLKDDEIVMETLLILLGGDETTRHTLSGGTVELVRNPHQWQALQNDPGLLATAIEEMLRWTSPAKNMCRTVTADTEVHGTKLQRGEKVVLLFESANFDETVFGDPDCFRIDRRPNNHLTFGFGPHFCLGNQLARAEISAMIDRVLHRLPDLRLADGADLALRPSNTVVGLETMPVVYTPTSPIAMPLG</sequence>
<dbReference type="OrthoDB" id="5241086at2"/>
<evidence type="ECO:0000313" key="9">
    <source>
        <dbReference type="EMBL" id="OBI72707.1"/>
    </source>
</evidence>
<dbReference type="PANTHER" id="PTHR46696">
    <property type="entry name" value="P450, PUTATIVE (EUROFUNG)-RELATED"/>
    <property type="match status" value="1"/>
</dbReference>
<dbReference type="PROSITE" id="PS00086">
    <property type="entry name" value="CYTOCHROME_P450"/>
    <property type="match status" value="1"/>
</dbReference>
<dbReference type="RefSeq" id="WP_065123752.1">
    <property type="nucleotide sequence ID" value="NZ_LZKQ01000331.1"/>
</dbReference>
<evidence type="ECO:0000256" key="5">
    <source>
        <dbReference type="ARBA" id="ARBA00023002"/>
    </source>
</evidence>
<dbReference type="GO" id="GO:0005506">
    <property type="term" value="F:iron ion binding"/>
    <property type="evidence" value="ECO:0007669"/>
    <property type="project" value="InterPro"/>
</dbReference>
<dbReference type="GO" id="GO:0008395">
    <property type="term" value="F:steroid hydroxylase activity"/>
    <property type="evidence" value="ECO:0007669"/>
    <property type="project" value="TreeGrafter"/>
</dbReference>
<comment type="cofactor">
    <cofactor evidence="1">
        <name>heme</name>
        <dbReference type="ChEBI" id="CHEBI:30413"/>
    </cofactor>
</comment>
<dbReference type="Pfam" id="PF00067">
    <property type="entry name" value="p450"/>
    <property type="match status" value="1"/>
</dbReference>
<evidence type="ECO:0000256" key="3">
    <source>
        <dbReference type="ARBA" id="ARBA00022617"/>
    </source>
</evidence>
<name>A0A1A3BFN1_MYCAS</name>
<dbReference type="GO" id="GO:0036199">
    <property type="term" value="F:cholest-4-en-3-one 26-monooxygenase activity"/>
    <property type="evidence" value="ECO:0007669"/>
    <property type="project" value="TreeGrafter"/>
</dbReference>
<organism evidence="9 10">
    <name type="scientific">Mycobacterium asiaticum</name>
    <dbReference type="NCBI Taxonomy" id="1790"/>
    <lineage>
        <taxon>Bacteria</taxon>
        <taxon>Bacillati</taxon>
        <taxon>Actinomycetota</taxon>
        <taxon>Actinomycetes</taxon>
        <taxon>Mycobacteriales</taxon>
        <taxon>Mycobacteriaceae</taxon>
        <taxon>Mycobacterium</taxon>
    </lineage>
</organism>